<evidence type="ECO:0000259" key="1">
    <source>
        <dbReference type="PROSITE" id="PS50878"/>
    </source>
</evidence>
<dbReference type="EMBL" id="QUAJ01000019">
    <property type="protein sequence ID" value="REI40508.1"/>
    <property type="molecule type" value="Genomic_DNA"/>
</dbReference>
<dbReference type="InterPro" id="IPR030931">
    <property type="entry name" value="Group_II_RT_mat"/>
</dbReference>
<evidence type="ECO:0000313" key="3">
    <source>
        <dbReference type="Proteomes" id="UP000263486"/>
    </source>
</evidence>
<feature type="domain" description="Reverse transcriptase" evidence="1">
    <location>
        <begin position="17"/>
        <end position="274"/>
    </location>
</feature>
<dbReference type="PANTHER" id="PTHR34047:SF8">
    <property type="entry name" value="PROTEIN YKFC"/>
    <property type="match status" value="1"/>
</dbReference>
<dbReference type="PROSITE" id="PS50878">
    <property type="entry name" value="RT_POL"/>
    <property type="match status" value="1"/>
</dbReference>
<keyword evidence="2" id="KW-0808">Transferase</keyword>
<dbReference type="Proteomes" id="UP000263486">
    <property type="component" value="Unassembled WGS sequence"/>
</dbReference>
<dbReference type="GO" id="GO:0003964">
    <property type="term" value="F:RNA-directed DNA polymerase activity"/>
    <property type="evidence" value="ECO:0007669"/>
    <property type="project" value="UniProtKB-KW"/>
</dbReference>
<sequence length="319" mass="37431">MDNISIEEFIKTQNPYQTILERLKDFTPNGVKRVDIPKSDGKTRPLGIPTIEDKIIQMMFKNILEPISEKKFHNHSYGFRPNRRAEHAIAWNNRLINQSKLHFCVDIDIKGFFDNINHTKLIKQCIKIGIKDMKVISIIKAMLKAPIHHKNGEIEIPNKGTPQGGILSPLLSNICLNELDWWISNQWQTFKTRHTYSSRNHTYRALKKENLTEVYLIRYADDFKLLCRYRGNAERMFNITKLFLKNRLKLEISKKKSKIVNLRKQKSEFLGFAIKAVRKGKKGKRVAHTWMKDSAIKSCTTKLKETIKKIKRKPNIKKY</sequence>
<name>A0ABX9KFC9_9FUSO</name>
<dbReference type="InterPro" id="IPR043502">
    <property type="entry name" value="DNA/RNA_pol_sf"/>
</dbReference>
<proteinExistence type="predicted"/>
<evidence type="ECO:0000313" key="2">
    <source>
        <dbReference type="EMBL" id="REI40508.1"/>
    </source>
</evidence>
<comment type="caution">
    <text evidence="2">The sequence shown here is derived from an EMBL/GenBank/DDBJ whole genome shotgun (WGS) entry which is preliminary data.</text>
</comment>
<dbReference type="SUPFAM" id="SSF56672">
    <property type="entry name" value="DNA/RNA polymerases"/>
    <property type="match status" value="1"/>
</dbReference>
<dbReference type="InterPro" id="IPR051083">
    <property type="entry name" value="GrpII_Intron_Splice-Mob/Def"/>
</dbReference>
<dbReference type="EC" id="2.7.7.49" evidence="2"/>
<reference evidence="2 3" key="1">
    <citation type="submission" date="2018-08" db="EMBL/GenBank/DDBJ databases">
        <title>Draft genome sequence of Psychrilyobacter sp. strain SD5 isolated from Black Sea water.</title>
        <authorList>
            <person name="Yadav S."/>
            <person name="Villanueva L."/>
            <person name="Damste J.S.S."/>
        </authorList>
    </citation>
    <scope>NUCLEOTIDE SEQUENCE [LARGE SCALE GENOMIC DNA]</scope>
    <source>
        <strain evidence="2 3">SD5</strain>
    </source>
</reference>
<protein>
    <submittedName>
        <fullName evidence="2">Group II intron reverse transcriptase/maturase</fullName>
        <ecNumber evidence="2">2.7.7.49</ecNumber>
    </submittedName>
</protein>
<dbReference type="CDD" id="cd01651">
    <property type="entry name" value="RT_G2_intron"/>
    <property type="match status" value="1"/>
</dbReference>
<keyword evidence="2" id="KW-0548">Nucleotidyltransferase</keyword>
<dbReference type="Pfam" id="PF00078">
    <property type="entry name" value="RVT_1"/>
    <property type="match status" value="1"/>
</dbReference>
<keyword evidence="3" id="KW-1185">Reference proteome</keyword>
<dbReference type="PANTHER" id="PTHR34047">
    <property type="entry name" value="NUCLEAR INTRON MATURASE 1, MITOCHONDRIAL-RELATED"/>
    <property type="match status" value="1"/>
</dbReference>
<accession>A0ABX9KFC9</accession>
<dbReference type="InterPro" id="IPR000477">
    <property type="entry name" value="RT_dom"/>
</dbReference>
<keyword evidence="2" id="KW-0695">RNA-directed DNA polymerase</keyword>
<dbReference type="NCBIfam" id="TIGR04416">
    <property type="entry name" value="group_II_RT_mat"/>
    <property type="match status" value="1"/>
</dbReference>
<gene>
    <name evidence="2" type="primary">ltrA</name>
    <name evidence="2" type="ORF">DYH56_10860</name>
</gene>
<organism evidence="2 3">
    <name type="scientific">Psychrilyobacter piezotolerans</name>
    <dbReference type="NCBI Taxonomy" id="2293438"/>
    <lineage>
        <taxon>Bacteria</taxon>
        <taxon>Fusobacteriati</taxon>
        <taxon>Fusobacteriota</taxon>
        <taxon>Fusobacteriia</taxon>
        <taxon>Fusobacteriales</taxon>
        <taxon>Fusobacteriaceae</taxon>
        <taxon>Psychrilyobacter</taxon>
    </lineage>
</organism>
<dbReference type="RefSeq" id="WP_114642893.1">
    <property type="nucleotide sequence ID" value="NZ_JAACIO010000020.1"/>
</dbReference>